<keyword evidence="2" id="KW-1003">Cell membrane</keyword>
<dbReference type="Proteomes" id="UP000051048">
    <property type="component" value="Unassembled WGS sequence"/>
</dbReference>
<evidence type="ECO:0000256" key="2">
    <source>
        <dbReference type="ARBA" id="ARBA00022475"/>
    </source>
</evidence>
<dbReference type="InterPro" id="IPR029787">
    <property type="entry name" value="Nucleotide_cyclase"/>
</dbReference>
<dbReference type="STRING" id="1423740.FC36_GL000713"/>
<proteinExistence type="predicted"/>
<dbReference type="InterPro" id="IPR033479">
    <property type="entry name" value="dCache_1"/>
</dbReference>
<dbReference type="PANTHER" id="PTHR45138">
    <property type="entry name" value="REGULATORY COMPONENTS OF SENSORY TRANSDUCTION SYSTEM"/>
    <property type="match status" value="1"/>
</dbReference>
<evidence type="ECO:0000259" key="7">
    <source>
        <dbReference type="PROSITE" id="PS50887"/>
    </source>
</evidence>
<dbReference type="PATRIC" id="fig|1423740.3.peg.760"/>
<dbReference type="GO" id="GO:0005886">
    <property type="term" value="C:plasma membrane"/>
    <property type="evidence" value="ECO:0007669"/>
    <property type="project" value="UniProtKB-SubCell"/>
</dbReference>
<dbReference type="PROSITE" id="PS50887">
    <property type="entry name" value="GGDEF"/>
    <property type="match status" value="1"/>
</dbReference>
<dbReference type="InterPro" id="IPR050469">
    <property type="entry name" value="Diguanylate_Cyclase"/>
</dbReference>
<dbReference type="CDD" id="cd01949">
    <property type="entry name" value="GGDEF"/>
    <property type="match status" value="1"/>
</dbReference>
<dbReference type="Pfam" id="PF00990">
    <property type="entry name" value="GGDEF"/>
    <property type="match status" value="1"/>
</dbReference>
<keyword evidence="4 6" id="KW-1133">Transmembrane helix</keyword>
<evidence type="ECO:0000313" key="8">
    <source>
        <dbReference type="EMBL" id="KRL83151.1"/>
    </source>
</evidence>
<dbReference type="NCBIfam" id="TIGR00254">
    <property type="entry name" value="GGDEF"/>
    <property type="match status" value="1"/>
</dbReference>
<evidence type="ECO:0000256" key="4">
    <source>
        <dbReference type="ARBA" id="ARBA00022989"/>
    </source>
</evidence>
<gene>
    <name evidence="8" type="ORF">FC36_GL000713</name>
</gene>
<accession>A0A0R1TNX0</accession>
<reference evidence="8 9" key="1">
    <citation type="journal article" date="2015" name="Genome Announc.">
        <title>Expanding the biotechnology potential of lactobacilli through comparative genomics of 213 strains and associated genera.</title>
        <authorList>
            <person name="Sun Z."/>
            <person name="Harris H.M."/>
            <person name="McCann A."/>
            <person name="Guo C."/>
            <person name="Argimon S."/>
            <person name="Zhang W."/>
            <person name="Yang X."/>
            <person name="Jeffery I.B."/>
            <person name="Cooney J.C."/>
            <person name="Kagawa T.F."/>
            <person name="Liu W."/>
            <person name="Song Y."/>
            <person name="Salvetti E."/>
            <person name="Wrobel A."/>
            <person name="Rasinkangas P."/>
            <person name="Parkhill J."/>
            <person name="Rea M.C."/>
            <person name="O'Sullivan O."/>
            <person name="Ritari J."/>
            <person name="Douillard F.P."/>
            <person name="Paul Ross R."/>
            <person name="Yang R."/>
            <person name="Briner A.E."/>
            <person name="Felis G.E."/>
            <person name="de Vos W.M."/>
            <person name="Barrangou R."/>
            <person name="Klaenhammer T.R."/>
            <person name="Caufield P.W."/>
            <person name="Cui Y."/>
            <person name="Zhang H."/>
            <person name="O'Toole P.W."/>
        </authorList>
    </citation>
    <scope>NUCLEOTIDE SEQUENCE [LARGE SCALE GENOMIC DNA]</scope>
    <source>
        <strain evidence="8 9">DSM 15833</strain>
    </source>
</reference>
<evidence type="ECO:0000256" key="5">
    <source>
        <dbReference type="ARBA" id="ARBA00023136"/>
    </source>
</evidence>
<evidence type="ECO:0000256" key="3">
    <source>
        <dbReference type="ARBA" id="ARBA00022692"/>
    </source>
</evidence>
<comment type="caution">
    <text evidence="8">The sequence shown here is derived from an EMBL/GenBank/DDBJ whole genome shotgun (WGS) entry which is preliminary data.</text>
</comment>
<keyword evidence="3 6" id="KW-0812">Transmembrane</keyword>
<dbReference type="EMBL" id="AZFH01000015">
    <property type="protein sequence ID" value="KRL83151.1"/>
    <property type="molecule type" value="Genomic_DNA"/>
</dbReference>
<sequence>MESTRQKNQLVQTTFQLKIGAVTRLANSWASELPQGNYLEQLRQLSGSQDFENLIYVNASGHGYTSNNLEGDYQHKDFYLQGMKGKTGTTTLMTETGARAIVSYAPVKQAGEIVGVLAGLTSKKSVETLLKEYIYDFKANVFLCDERGKILFYSSEHNFDMVKNITDTNPNPGKDRDRMIKKMLTTMSTHKTLTMKYFGTSGVNSYIRMVPVKDTHWTLVMSFPSAAEKKLQGQANKSAQSLMTVISTSLIAYISLIVIFTFTTLHRERRLAEQAKQLDHDEMTGLFHRRAYDENLARIPTDGNYLYFAIDVNELKRTNDNLGHAAGDELLMGAAKCMKTCFAGGKVYRIGGDEFVAVIKATPESGKILRQRLHELCTNWHGKKVKELSMSVGFVSLDEYPDKKPQEIIALADERMYLEKSAFYQQSGHNRRR</sequence>
<comment type="subcellular location">
    <subcellularLocation>
        <location evidence="1">Cell membrane</location>
        <topology evidence="1">Multi-pass membrane protein</topology>
    </subcellularLocation>
</comment>
<dbReference type="SUPFAM" id="SSF55073">
    <property type="entry name" value="Nucleotide cyclase"/>
    <property type="match status" value="1"/>
</dbReference>
<feature type="domain" description="GGDEF" evidence="7">
    <location>
        <begin position="303"/>
        <end position="433"/>
    </location>
</feature>
<name>A0A0R1TNX0_9LACO</name>
<feature type="transmembrane region" description="Helical" evidence="6">
    <location>
        <begin position="242"/>
        <end position="262"/>
    </location>
</feature>
<protein>
    <recommendedName>
        <fullName evidence="7">GGDEF domain-containing protein</fullName>
    </recommendedName>
</protein>
<dbReference type="GO" id="GO:0052621">
    <property type="term" value="F:diguanylate cyclase activity"/>
    <property type="evidence" value="ECO:0007669"/>
    <property type="project" value="TreeGrafter"/>
</dbReference>
<evidence type="ECO:0000256" key="1">
    <source>
        <dbReference type="ARBA" id="ARBA00004651"/>
    </source>
</evidence>
<dbReference type="SMART" id="SM00267">
    <property type="entry name" value="GGDEF"/>
    <property type="match status" value="1"/>
</dbReference>
<evidence type="ECO:0000313" key="9">
    <source>
        <dbReference type="Proteomes" id="UP000051048"/>
    </source>
</evidence>
<dbReference type="InterPro" id="IPR000160">
    <property type="entry name" value="GGDEF_dom"/>
</dbReference>
<dbReference type="PANTHER" id="PTHR45138:SF9">
    <property type="entry name" value="DIGUANYLATE CYCLASE DGCM-RELATED"/>
    <property type="match status" value="1"/>
</dbReference>
<keyword evidence="5 6" id="KW-0472">Membrane</keyword>
<evidence type="ECO:0000256" key="6">
    <source>
        <dbReference type="SAM" id="Phobius"/>
    </source>
</evidence>
<dbReference type="AlphaFoldDB" id="A0A0R1TNX0"/>
<dbReference type="Gene3D" id="3.30.70.270">
    <property type="match status" value="1"/>
</dbReference>
<dbReference type="InterPro" id="IPR043128">
    <property type="entry name" value="Rev_trsase/Diguanyl_cyclase"/>
</dbReference>
<dbReference type="Pfam" id="PF02743">
    <property type="entry name" value="dCache_1"/>
    <property type="match status" value="1"/>
</dbReference>
<dbReference type="Gene3D" id="3.30.450.20">
    <property type="entry name" value="PAS domain"/>
    <property type="match status" value="1"/>
</dbReference>
<dbReference type="RefSeq" id="WP_025020925.1">
    <property type="nucleotide sequence ID" value="NZ_AZFH01000015.1"/>
</dbReference>
<organism evidence="8 9">
    <name type="scientific">Ligilactobacillus equi DSM 15833 = JCM 10991</name>
    <dbReference type="NCBI Taxonomy" id="1423740"/>
    <lineage>
        <taxon>Bacteria</taxon>
        <taxon>Bacillati</taxon>
        <taxon>Bacillota</taxon>
        <taxon>Bacilli</taxon>
        <taxon>Lactobacillales</taxon>
        <taxon>Lactobacillaceae</taxon>
        <taxon>Ligilactobacillus</taxon>
    </lineage>
</organism>